<dbReference type="AlphaFoldDB" id="A0AAN8WNT1"/>
<feature type="compositionally biased region" description="Basic residues" evidence="1">
    <location>
        <begin position="143"/>
        <end position="155"/>
    </location>
</feature>
<evidence type="ECO:0000313" key="2">
    <source>
        <dbReference type="EMBL" id="KAK7066403.1"/>
    </source>
</evidence>
<feature type="region of interest" description="Disordered" evidence="1">
    <location>
        <begin position="244"/>
        <end position="358"/>
    </location>
</feature>
<evidence type="ECO:0000313" key="3">
    <source>
        <dbReference type="Proteomes" id="UP001381693"/>
    </source>
</evidence>
<feature type="compositionally biased region" description="Low complexity" evidence="1">
    <location>
        <begin position="103"/>
        <end position="114"/>
    </location>
</feature>
<feature type="compositionally biased region" description="Polar residues" evidence="1">
    <location>
        <begin position="161"/>
        <end position="171"/>
    </location>
</feature>
<feature type="compositionally biased region" description="Basic and acidic residues" evidence="1">
    <location>
        <begin position="62"/>
        <end position="80"/>
    </location>
</feature>
<comment type="caution">
    <text evidence="2">The sequence shown here is derived from an EMBL/GenBank/DDBJ whole genome shotgun (WGS) entry which is preliminary data.</text>
</comment>
<feature type="compositionally biased region" description="Basic and acidic residues" evidence="1">
    <location>
        <begin position="176"/>
        <end position="189"/>
    </location>
</feature>
<name>A0AAN8WNT1_HALRR</name>
<feature type="compositionally biased region" description="Basic and acidic residues" evidence="1">
    <location>
        <begin position="115"/>
        <end position="125"/>
    </location>
</feature>
<sequence length="358" mass="40051">METSPGIFSGLKSWVRGRRESRSSSTSTLTSAPRQEPDGAPASSPRKSSDDYNTSATSSQKNSDKNSDKSSENLKPDFRAEIIAASKKRNADTEDYMANSAVKSSYPHKSSYSPRNERAGREVAHNHHHHGRHQEGTYYQSHHQQRVSKSRHRNDPRRSVSPDSQRLSQGMMQELPEFHQARREYREYRSPSSRRSHSPQTRTTNSPPSSITPSKNSSNYRREFCYGNAHVIGPNVVSVKMKRNDESDRYSKHSSDDRRSVGSSGMTPAQRSSSAELLDSASCSSSSTNRQPGRRPTPQNNFADSSLSQNYNRMNGYPPVDSSPARFAHNMLTPFNGSKSYKPVSFTPPPPTKILPVN</sequence>
<feature type="compositionally biased region" description="Low complexity" evidence="1">
    <location>
        <begin position="203"/>
        <end position="219"/>
    </location>
</feature>
<feature type="compositionally biased region" description="Pro residues" evidence="1">
    <location>
        <begin position="346"/>
        <end position="358"/>
    </location>
</feature>
<feature type="region of interest" description="Disordered" evidence="1">
    <location>
        <begin position="1"/>
        <end position="221"/>
    </location>
</feature>
<feature type="compositionally biased region" description="Basic and acidic residues" evidence="1">
    <location>
        <begin position="244"/>
        <end position="260"/>
    </location>
</feature>
<keyword evidence="3" id="KW-1185">Reference proteome</keyword>
<feature type="compositionally biased region" description="Low complexity" evidence="1">
    <location>
        <begin position="272"/>
        <end position="287"/>
    </location>
</feature>
<protein>
    <submittedName>
        <fullName evidence="2">Uncharacterized protein</fullName>
    </submittedName>
</protein>
<accession>A0AAN8WNT1</accession>
<dbReference type="Proteomes" id="UP001381693">
    <property type="component" value="Unassembled WGS sequence"/>
</dbReference>
<organism evidence="2 3">
    <name type="scientific">Halocaridina rubra</name>
    <name type="common">Hawaiian red shrimp</name>
    <dbReference type="NCBI Taxonomy" id="373956"/>
    <lineage>
        <taxon>Eukaryota</taxon>
        <taxon>Metazoa</taxon>
        <taxon>Ecdysozoa</taxon>
        <taxon>Arthropoda</taxon>
        <taxon>Crustacea</taxon>
        <taxon>Multicrustacea</taxon>
        <taxon>Malacostraca</taxon>
        <taxon>Eumalacostraca</taxon>
        <taxon>Eucarida</taxon>
        <taxon>Decapoda</taxon>
        <taxon>Pleocyemata</taxon>
        <taxon>Caridea</taxon>
        <taxon>Atyoidea</taxon>
        <taxon>Atyidae</taxon>
        <taxon>Halocaridina</taxon>
    </lineage>
</organism>
<reference evidence="2 3" key="1">
    <citation type="submission" date="2023-11" db="EMBL/GenBank/DDBJ databases">
        <title>Halocaridina rubra genome assembly.</title>
        <authorList>
            <person name="Smith C."/>
        </authorList>
    </citation>
    <scope>NUCLEOTIDE SEQUENCE [LARGE SCALE GENOMIC DNA]</scope>
    <source>
        <strain evidence="2">EP-1</strain>
        <tissue evidence="2">Whole</tissue>
    </source>
</reference>
<gene>
    <name evidence="2" type="ORF">SK128_020168</name>
</gene>
<proteinExistence type="predicted"/>
<dbReference type="EMBL" id="JAXCGZ010019217">
    <property type="protein sequence ID" value="KAK7066403.1"/>
    <property type="molecule type" value="Genomic_DNA"/>
</dbReference>
<feature type="compositionally biased region" description="Polar residues" evidence="1">
    <location>
        <begin position="297"/>
        <end position="313"/>
    </location>
</feature>
<evidence type="ECO:0000256" key="1">
    <source>
        <dbReference type="SAM" id="MobiDB-lite"/>
    </source>
</evidence>